<evidence type="ECO:0000256" key="3">
    <source>
        <dbReference type="ARBA" id="ARBA00022603"/>
    </source>
</evidence>
<dbReference type="Pfam" id="PF09793">
    <property type="entry name" value="AD"/>
    <property type="match status" value="1"/>
</dbReference>
<dbReference type="InterPro" id="IPR019369">
    <property type="entry name" value="Efm5/EEF1AKMT1"/>
</dbReference>
<reference evidence="7 8" key="1">
    <citation type="submission" date="2023-08" db="EMBL/GenBank/DDBJ databases">
        <title>A Necator americanus chromosomal reference genome.</title>
        <authorList>
            <person name="Ilik V."/>
            <person name="Petrzelkova K.J."/>
            <person name="Pardy F."/>
            <person name="Fuh T."/>
            <person name="Niatou-Singa F.S."/>
            <person name="Gouil Q."/>
            <person name="Baker L."/>
            <person name="Ritchie M.E."/>
            <person name="Jex A.R."/>
            <person name="Gazzola D."/>
            <person name="Li H."/>
            <person name="Toshio Fujiwara R."/>
            <person name="Zhan B."/>
            <person name="Aroian R.V."/>
            <person name="Pafco B."/>
            <person name="Schwarz E.M."/>
        </authorList>
    </citation>
    <scope>NUCLEOTIDE SEQUENCE [LARGE SCALE GENOMIC DNA]</scope>
    <source>
        <strain evidence="7 8">Aroian</strain>
        <tissue evidence="7">Whole animal</tissue>
    </source>
</reference>
<dbReference type="Pfam" id="PF21166">
    <property type="entry name" value="LSM12_LSM"/>
    <property type="match status" value="1"/>
</dbReference>
<comment type="subcellular location">
    <subcellularLocation>
        <location evidence="1 5">Cytoplasm</location>
    </subcellularLocation>
</comment>
<name>A0ABR1CRD8_NECAM</name>
<dbReference type="InterPro" id="IPR041370">
    <property type="entry name" value="Mlase_EEF1AKMT1/ZCCHC4"/>
</dbReference>
<protein>
    <recommendedName>
        <fullName evidence="5">Protein-lysine N-methyltransferase RB195_008847</fullName>
        <ecNumber evidence="5">2.1.1.-</ecNumber>
    </recommendedName>
</protein>
<dbReference type="InterPro" id="IPR047574">
    <property type="entry name" value="AD"/>
</dbReference>
<dbReference type="EMBL" id="JAVFWL010000003">
    <property type="protein sequence ID" value="KAK6740630.1"/>
    <property type="molecule type" value="Genomic_DNA"/>
</dbReference>
<keyword evidence="8" id="KW-1185">Reference proteome</keyword>
<comment type="function">
    <text evidence="5">S-adenosyl-L-methionine-dependent protein-lysine N-methyltransferase that methylates elongation factor 1-alpha.</text>
</comment>
<dbReference type="InterPro" id="IPR048478">
    <property type="entry name" value="LSM12_LSM"/>
</dbReference>
<dbReference type="SUPFAM" id="SSF53335">
    <property type="entry name" value="S-adenosyl-L-methionine-dependent methyltransferases"/>
    <property type="match status" value="1"/>
</dbReference>
<accession>A0ABR1CRD8</accession>
<comment type="similarity">
    <text evidence="5">Belongs to the class I-like SAM-binding methyltransferase superfamily. EFM5 family.</text>
</comment>
<dbReference type="EC" id="2.1.1.-" evidence="5"/>
<keyword evidence="2 5" id="KW-0963">Cytoplasm</keyword>
<organism evidence="7 8">
    <name type="scientific">Necator americanus</name>
    <name type="common">Human hookworm</name>
    <dbReference type="NCBI Taxonomy" id="51031"/>
    <lineage>
        <taxon>Eukaryota</taxon>
        <taxon>Metazoa</taxon>
        <taxon>Ecdysozoa</taxon>
        <taxon>Nematoda</taxon>
        <taxon>Chromadorea</taxon>
        <taxon>Rhabditida</taxon>
        <taxon>Rhabditina</taxon>
        <taxon>Rhabditomorpha</taxon>
        <taxon>Strongyloidea</taxon>
        <taxon>Ancylostomatidae</taxon>
        <taxon>Bunostominae</taxon>
        <taxon>Necator</taxon>
    </lineage>
</organism>
<dbReference type="HAMAP" id="MF_03187">
    <property type="entry name" value="Methyltr_EFM5"/>
    <property type="match status" value="1"/>
</dbReference>
<evidence type="ECO:0000313" key="8">
    <source>
        <dbReference type="Proteomes" id="UP001303046"/>
    </source>
</evidence>
<comment type="caution">
    <text evidence="7">The sequence shown here is derived from an EMBL/GenBank/DDBJ whole genome shotgun (WGS) entry which is preliminary data.</text>
</comment>
<evidence type="ECO:0000256" key="5">
    <source>
        <dbReference type="HAMAP-Rule" id="MF_03187"/>
    </source>
</evidence>
<proteinExistence type="inferred from homology"/>
<evidence type="ECO:0000256" key="2">
    <source>
        <dbReference type="ARBA" id="ARBA00022490"/>
    </source>
</evidence>
<dbReference type="PANTHER" id="PTHR13200">
    <property type="entry name" value="EEF1A LYSINE METHYLTRANSFERASE 1"/>
    <property type="match status" value="1"/>
</dbReference>
<dbReference type="SMART" id="SM00995">
    <property type="entry name" value="AD"/>
    <property type="match status" value="1"/>
</dbReference>
<dbReference type="PROSITE" id="PS00092">
    <property type="entry name" value="N6_MTASE"/>
    <property type="match status" value="1"/>
</dbReference>
<sequence>MVSLGGEGAFPPGSTVHFKTALGASLQAQVVCFDPALKVLVVRDTSSGKATVRMFNIALISEIREIAGPANGDTLETMFSPSSMTNQQVNDRSAIAENRRCIEAMETDVPLEGQRAFIQLRRTLDDVRWKGEDISVLERVVVRPPYTPESAVALQEADSQSQSALMHVRKILSKPFVPEVPMTDSDDDIPRLPADTLAILQQFQEEQCNIANGVVDVITEDWQLSQFWYAAETARQLCREVVHAAGGEGHIGCISCPTLMQYFSEIDEYKTGKVTVSLLEYDQRFEKKFPSEYIPYDYRHPHAVPEETKGAFDVIIADPPFLADECLVKTAQTVRLLAKPNAKVILCTGTIMAKMADRLLGLHRLKFEPQHANNLSNEFSCFANYETKYL</sequence>
<dbReference type="Pfam" id="PF10237">
    <property type="entry name" value="N6-adenineMlase"/>
    <property type="match status" value="1"/>
</dbReference>
<dbReference type="Gene3D" id="3.40.50.150">
    <property type="entry name" value="Vaccinia Virus protein VP39"/>
    <property type="match status" value="1"/>
</dbReference>
<gene>
    <name evidence="7" type="primary">Necator_chrIII.g9612</name>
    <name evidence="7" type="ORF">RB195_008847</name>
</gene>
<dbReference type="Proteomes" id="UP001303046">
    <property type="component" value="Unassembled WGS sequence"/>
</dbReference>
<dbReference type="PROSITE" id="PS52001">
    <property type="entry name" value="AD"/>
    <property type="match status" value="1"/>
</dbReference>
<dbReference type="InterPro" id="IPR019181">
    <property type="entry name" value="LSM12_ABD"/>
</dbReference>
<dbReference type="InterPro" id="IPR002052">
    <property type="entry name" value="DNA_methylase_N6_adenine_CS"/>
</dbReference>
<dbReference type="PANTHER" id="PTHR13200:SF0">
    <property type="entry name" value="EEF1A LYSINE METHYLTRANSFERASE 1"/>
    <property type="match status" value="1"/>
</dbReference>
<evidence type="ECO:0000256" key="4">
    <source>
        <dbReference type="ARBA" id="ARBA00022679"/>
    </source>
</evidence>
<keyword evidence="3 5" id="KW-0489">Methyltransferase</keyword>
<feature type="domain" description="AD" evidence="6">
    <location>
        <begin position="82"/>
        <end position="180"/>
    </location>
</feature>
<evidence type="ECO:0000256" key="1">
    <source>
        <dbReference type="ARBA" id="ARBA00004496"/>
    </source>
</evidence>
<keyword evidence="4 5" id="KW-0808">Transferase</keyword>
<evidence type="ECO:0000259" key="6">
    <source>
        <dbReference type="PROSITE" id="PS52001"/>
    </source>
</evidence>
<dbReference type="InterPro" id="IPR029063">
    <property type="entry name" value="SAM-dependent_MTases_sf"/>
</dbReference>
<evidence type="ECO:0000313" key="7">
    <source>
        <dbReference type="EMBL" id="KAK6740630.1"/>
    </source>
</evidence>